<dbReference type="AlphaFoldDB" id="A0A375IMG6"/>
<evidence type="ECO:0000256" key="1">
    <source>
        <dbReference type="ARBA" id="ARBA00009437"/>
    </source>
</evidence>
<dbReference type="Pfam" id="PF03466">
    <property type="entry name" value="LysR_substrate"/>
    <property type="match status" value="1"/>
</dbReference>
<evidence type="ECO:0000313" key="6">
    <source>
        <dbReference type="EMBL" id="SPK74662.1"/>
    </source>
</evidence>
<geneLocation type="plasmid" evidence="6">
    <name>II</name>
</geneLocation>
<gene>
    <name evidence="6" type="ORF">CT19425_MP20372</name>
</gene>
<dbReference type="Gene3D" id="3.40.190.10">
    <property type="entry name" value="Periplasmic binding protein-like II"/>
    <property type="match status" value="2"/>
</dbReference>
<dbReference type="PROSITE" id="PS50931">
    <property type="entry name" value="HTH_LYSR"/>
    <property type="match status" value="1"/>
</dbReference>
<organism evidence="6 7">
    <name type="scientific">Cupriavidus taiwanensis</name>
    <dbReference type="NCBI Taxonomy" id="164546"/>
    <lineage>
        <taxon>Bacteria</taxon>
        <taxon>Pseudomonadati</taxon>
        <taxon>Pseudomonadota</taxon>
        <taxon>Betaproteobacteria</taxon>
        <taxon>Burkholderiales</taxon>
        <taxon>Burkholderiaceae</taxon>
        <taxon>Cupriavidus</taxon>
    </lineage>
</organism>
<evidence type="ECO:0000259" key="5">
    <source>
        <dbReference type="PROSITE" id="PS50931"/>
    </source>
</evidence>
<dbReference type="PANTHER" id="PTHR30537">
    <property type="entry name" value="HTH-TYPE TRANSCRIPTIONAL REGULATOR"/>
    <property type="match status" value="1"/>
</dbReference>
<evidence type="ECO:0000313" key="7">
    <source>
        <dbReference type="Proteomes" id="UP000255505"/>
    </source>
</evidence>
<dbReference type="Gene3D" id="1.10.10.10">
    <property type="entry name" value="Winged helix-like DNA-binding domain superfamily/Winged helix DNA-binding domain"/>
    <property type="match status" value="1"/>
</dbReference>
<accession>A0A375IMG6</accession>
<dbReference type="GO" id="GO:0003700">
    <property type="term" value="F:DNA-binding transcription factor activity"/>
    <property type="evidence" value="ECO:0007669"/>
    <property type="project" value="InterPro"/>
</dbReference>
<dbReference type="InterPro" id="IPR036390">
    <property type="entry name" value="WH_DNA-bd_sf"/>
</dbReference>
<evidence type="ECO:0000256" key="4">
    <source>
        <dbReference type="ARBA" id="ARBA00023163"/>
    </source>
</evidence>
<dbReference type="InterPro" id="IPR000847">
    <property type="entry name" value="LysR_HTH_N"/>
</dbReference>
<reference evidence="6 7" key="1">
    <citation type="submission" date="2018-01" db="EMBL/GenBank/DDBJ databases">
        <authorList>
            <person name="Gaut B.S."/>
            <person name="Morton B.R."/>
            <person name="Clegg M.T."/>
            <person name="Duvall M.R."/>
        </authorList>
    </citation>
    <scope>NUCLEOTIDE SEQUENCE [LARGE SCALE GENOMIC DNA]</scope>
    <source>
        <strain evidence="6">Cupriavidus taiwanensis LMG 19425</strain>
        <plasmid evidence="7">Plasmid ii</plasmid>
    </source>
</reference>
<evidence type="ECO:0000256" key="2">
    <source>
        <dbReference type="ARBA" id="ARBA00023015"/>
    </source>
</evidence>
<keyword evidence="4" id="KW-0804">Transcription</keyword>
<dbReference type="PRINTS" id="PR00039">
    <property type="entry name" value="HTHLYSR"/>
</dbReference>
<dbReference type="FunFam" id="1.10.10.10:FF:000001">
    <property type="entry name" value="LysR family transcriptional regulator"/>
    <property type="match status" value="1"/>
</dbReference>
<dbReference type="InterPro" id="IPR005119">
    <property type="entry name" value="LysR_subst-bd"/>
</dbReference>
<dbReference type="InterPro" id="IPR058163">
    <property type="entry name" value="LysR-type_TF_proteobact-type"/>
</dbReference>
<dbReference type="CDD" id="cd08432">
    <property type="entry name" value="PBP2_GcdR_TrpI_HvrB_AmpR_like"/>
    <property type="match status" value="1"/>
</dbReference>
<dbReference type="Pfam" id="PF00126">
    <property type="entry name" value="HTH_1"/>
    <property type="match status" value="1"/>
</dbReference>
<evidence type="ECO:0000256" key="3">
    <source>
        <dbReference type="ARBA" id="ARBA00023125"/>
    </source>
</evidence>
<dbReference type="Proteomes" id="UP000255505">
    <property type="component" value="Plasmid II"/>
</dbReference>
<dbReference type="PANTHER" id="PTHR30537:SF74">
    <property type="entry name" value="HTH-TYPE TRANSCRIPTIONAL REGULATOR TRPI"/>
    <property type="match status" value="1"/>
</dbReference>
<dbReference type="EMBL" id="LT991977">
    <property type="protein sequence ID" value="SPK74662.1"/>
    <property type="molecule type" value="Genomic_DNA"/>
</dbReference>
<sequence>MIRRLPSMQVLQAFAATARTGSMTRAADALCVTHGAISRHIRALESQLGCTLFLREGRQLELTATGRELADDLDRALRAVELSLAGASARRARERQSLHVNVSPELAGAWLVPKLPQLREALPGLDLSIAASTEDPDFARFDLDVSLRYGPAPFTGYQCLKLLDDDIIVVCSPGFARRHAGMSAADAAHLPRLRHARFRWSQWGAAAGVVLEEPEDGIVFDCRALLIEAAANGMGLALTRALLAREAIAAGRLVQPLVDSFPASHNCYIVWRGDNPKQGLIRGFAEWLREVAVGGEGRRWQ</sequence>
<protein>
    <submittedName>
        <fullName evidence="6">Putative transcriptional regulator, LysR family</fullName>
    </submittedName>
</protein>
<proteinExistence type="inferred from homology"/>
<feature type="domain" description="HTH lysR-type" evidence="5">
    <location>
        <begin position="6"/>
        <end position="63"/>
    </location>
</feature>
<keyword evidence="2" id="KW-0805">Transcription regulation</keyword>
<dbReference type="SUPFAM" id="SSF53850">
    <property type="entry name" value="Periplasmic binding protein-like II"/>
    <property type="match status" value="1"/>
</dbReference>
<keyword evidence="6" id="KW-0614">Plasmid</keyword>
<dbReference type="GO" id="GO:0043565">
    <property type="term" value="F:sequence-specific DNA binding"/>
    <property type="evidence" value="ECO:0007669"/>
    <property type="project" value="TreeGrafter"/>
</dbReference>
<name>A0A375IMG6_9BURK</name>
<dbReference type="GO" id="GO:0006351">
    <property type="term" value="P:DNA-templated transcription"/>
    <property type="evidence" value="ECO:0007669"/>
    <property type="project" value="TreeGrafter"/>
</dbReference>
<dbReference type="SUPFAM" id="SSF46785">
    <property type="entry name" value="Winged helix' DNA-binding domain"/>
    <property type="match status" value="1"/>
</dbReference>
<dbReference type="InterPro" id="IPR036388">
    <property type="entry name" value="WH-like_DNA-bd_sf"/>
</dbReference>
<keyword evidence="3" id="KW-0238">DNA-binding</keyword>
<comment type="similarity">
    <text evidence="1">Belongs to the LysR transcriptional regulatory family.</text>
</comment>